<evidence type="ECO:0000313" key="3">
    <source>
        <dbReference type="EMBL" id="SZX76075.1"/>
    </source>
</evidence>
<protein>
    <submittedName>
        <fullName evidence="3">Uncharacterized protein</fullName>
    </submittedName>
</protein>
<dbReference type="EMBL" id="FNXT01001248">
    <property type="protein sequence ID" value="SZX76075.1"/>
    <property type="molecule type" value="Genomic_DNA"/>
</dbReference>
<organism evidence="3 4">
    <name type="scientific">Tetradesmus obliquus</name>
    <name type="common">Green alga</name>
    <name type="synonym">Acutodesmus obliquus</name>
    <dbReference type="NCBI Taxonomy" id="3088"/>
    <lineage>
        <taxon>Eukaryota</taxon>
        <taxon>Viridiplantae</taxon>
        <taxon>Chlorophyta</taxon>
        <taxon>core chlorophytes</taxon>
        <taxon>Chlorophyceae</taxon>
        <taxon>CS clade</taxon>
        <taxon>Sphaeropleales</taxon>
        <taxon>Scenedesmaceae</taxon>
        <taxon>Tetradesmus</taxon>
    </lineage>
</organism>
<evidence type="ECO:0000256" key="1">
    <source>
        <dbReference type="SAM" id="MobiDB-lite"/>
    </source>
</evidence>
<dbReference type="AlphaFoldDB" id="A0A383WEP8"/>
<evidence type="ECO:0000313" key="4">
    <source>
        <dbReference type="Proteomes" id="UP000256970"/>
    </source>
</evidence>
<name>A0A383WEP8_TETOB</name>
<reference evidence="3 4" key="1">
    <citation type="submission" date="2016-10" db="EMBL/GenBank/DDBJ databases">
        <authorList>
            <person name="Cai Z."/>
        </authorList>
    </citation>
    <scope>NUCLEOTIDE SEQUENCE [LARGE SCALE GENOMIC DNA]</scope>
</reference>
<feature type="region of interest" description="Disordered" evidence="1">
    <location>
        <begin position="182"/>
        <end position="205"/>
    </location>
</feature>
<keyword evidence="2" id="KW-0812">Transmembrane</keyword>
<proteinExistence type="predicted"/>
<evidence type="ECO:0000256" key="2">
    <source>
        <dbReference type="SAM" id="Phobius"/>
    </source>
</evidence>
<dbReference type="Proteomes" id="UP000256970">
    <property type="component" value="Unassembled WGS sequence"/>
</dbReference>
<feature type="compositionally biased region" description="Polar residues" evidence="1">
    <location>
        <begin position="187"/>
        <end position="205"/>
    </location>
</feature>
<feature type="transmembrane region" description="Helical" evidence="2">
    <location>
        <begin position="69"/>
        <end position="90"/>
    </location>
</feature>
<keyword evidence="4" id="KW-1185">Reference proteome</keyword>
<sequence length="279" mass="29698">MFCPLSSAAKKRNFFRRRGAVTSGSAFMAYACLLFVLALCLGATAVAPSLSIHAGWVPEPVSGFLSGPWVLILMVAAMLIACAKLVSLFLSRRACGNSSCLPVTWQPKSSTRNTYQRLANCSYICSSSAMQSSSNVPAESTVYVSTKAPACPDMPKQQPNNSAGPQRAVLCMPRARPSLFAGMPGVRSSSDKALTSSDNSTPSREQPLQLIIQLQDNNSASTDASQAATIATLTWKVTTLTSKIDTLQEQLSMISTSGRVKAISAQFEASRRQAAVLEC</sequence>
<keyword evidence="2" id="KW-0472">Membrane</keyword>
<keyword evidence="2" id="KW-1133">Transmembrane helix</keyword>
<accession>A0A383WEP8</accession>
<gene>
    <name evidence="3" type="ORF">BQ4739_LOCUS16438</name>
</gene>